<dbReference type="Gene3D" id="3.40.50.300">
    <property type="entry name" value="P-loop containing nucleotide triphosphate hydrolases"/>
    <property type="match status" value="1"/>
</dbReference>
<dbReference type="OrthoDB" id="6593433at2759"/>
<dbReference type="InParanoid" id="E1Z653"/>
<feature type="compositionally biased region" description="Polar residues" evidence="3">
    <location>
        <begin position="231"/>
        <end position="250"/>
    </location>
</feature>
<dbReference type="STRING" id="554065.E1Z653"/>
<feature type="domain" description="ABC transporter" evidence="4">
    <location>
        <begin position="12"/>
        <end position="245"/>
    </location>
</feature>
<dbReference type="GO" id="GO:0005524">
    <property type="term" value="F:ATP binding"/>
    <property type="evidence" value="ECO:0007669"/>
    <property type="project" value="UniProtKB-KW"/>
</dbReference>
<dbReference type="KEGG" id="cvr:CHLNCDRAFT_140760"/>
<proteinExistence type="predicted"/>
<dbReference type="InterPro" id="IPR017871">
    <property type="entry name" value="ABC_transporter-like_CS"/>
</dbReference>
<dbReference type="eggNOG" id="KOG0058">
    <property type="taxonomic scope" value="Eukaryota"/>
</dbReference>
<protein>
    <recommendedName>
        <fullName evidence="4">ABC transporter domain-containing protein</fullName>
    </recommendedName>
</protein>
<name>E1Z653_CHLVA</name>
<evidence type="ECO:0000256" key="2">
    <source>
        <dbReference type="ARBA" id="ARBA00022840"/>
    </source>
</evidence>
<sequence length="263" mass="27912">MSPAGEPSFAQLVFRDLTRSVGGRVIISDLTASICSGETLFITGPSGVGKSLLLRTLAFLDPFDSGSLTLAGRTPEEWGVPKWRALVTYVHQSRVQHKGTPAELYFALQQFKSQRGRPRGDLPALVHQLGLEQGALNQPWVELSGGQAQRVQLAIAIALRPLVLLLDEPTSALDTESTRRHAAPLLVEAVLKGCGAALVWVSHDPGQPGRVGGRILTLPLGNESAALTPPAGSSPTLSPQFASPATTLDDTPSPEKPRREGKA</sequence>
<dbReference type="InterPro" id="IPR003593">
    <property type="entry name" value="AAA+_ATPase"/>
</dbReference>
<evidence type="ECO:0000313" key="6">
    <source>
        <dbReference type="Proteomes" id="UP000008141"/>
    </source>
</evidence>
<accession>E1Z653</accession>
<evidence type="ECO:0000313" key="5">
    <source>
        <dbReference type="EMBL" id="EFN58872.1"/>
    </source>
</evidence>
<evidence type="ECO:0000256" key="1">
    <source>
        <dbReference type="ARBA" id="ARBA00022741"/>
    </source>
</evidence>
<dbReference type="PANTHER" id="PTHR43119:SF1">
    <property type="entry name" value="ABC TRANSPORTER DOMAIN-CONTAINING PROTEIN"/>
    <property type="match status" value="1"/>
</dbReference>
<dbReference type="GeneID" id="17357876"/>
<dbReference type="Pfam" id="PF00005">
    <property type="entry name" value="ABC_tran"/>
    <property type="match status" value="1"/>
</dbReference>
<reference evidence="5 6" key="1">
    <citation type="journal article" date="2010" name="Plant Cell">
        <title>The Chlorella variabilis NC64A genome reveals adaptation to photosymbiosis, coevolution with viruses, and cryptic sex.</title>
        <authorList>
            <person name="Blanc G."/>
            <person name="Duncan G."/>
            <person name="Agarkova I."/>
            <person name="Borodovsky M."/>
            <person name="Gurnon J."/>
            <person name="Kuo A."/>
            <person name="Lindquist E."/>
            <person name="Lucas S."/>
            <person name="Pangilinan J."/>
            <person name="Polle J."/>
            <person name="Salamov A."/>
            <person name="Terry A."/>
            <person name="Yamada T."/>
            <person name="Dunigan D.D."/>
            <person name="Grigoriev I.V."/>
            <person name="Claverie J.M."/>
            <person name="Van Etten J.L."/>
        </authorList>
    </citation>
    <scope>NUCLEOTIDE SEQUENCE [LARGE SCALE GENOMIC DNA]</scope>
    <source>
        <strain evidence="5 6">NC64A</strain>
    </source>
</reference>
<dbReference type="CDD" id="cd00267">
    <property type="entry name" value="ABC_ATPase"/>
    <property type="match status" value="1"/>
</dbReference>
<dbReference type="SMART" id="SM00382">
    <property type="entry name" value="AAA"/>
    <property type="match status" value="1"/>
</dbReference>
<dbReference type="PROSITE" id="PS00211">
    <property type="entry name" value="ABC_TRANSPORTER_1"/>
    <property type="match status" value="1"/>
</dbReference>
<dbReference type="SUPFAM" id="SSF52540">
    <property type="entry name" value="P-loop containing nucleoside triphosphate hydrolases"/>
    <property type="match status" value="1"/>
</dbReference>
<dbReference type="Proteomes" id="UP000008141">
    <property type="component" value="Unassembled WGS sequence"/>
</dbReference>
<feature type="compositionally biased region" description="Basic and acidic residues" evidence="3">
    <location>
        <begin position="253"/>
        <end position="263"/>
    </location>
</feature>
<dbReference type="GO" id="GO:0016887">
    <property type="term" value="F:ATP hydrolysis activity"/>
    <property type="evidence" value="ECO:0007669"/>
    <property type="project" value="InterPro"/>
</dbReference>
<dbReference type="RefSeq" id="XP_005850974.1">
    <property type="nucleotide sequence ID" value="XM_005850912.1"/>
</dbReference>
<dbReference type="InterPro" id="IPR003439">
    <property type="entry name" value="ABC_transporter-like_ATP-bd"/>
</dbReference>
<keyword evidence="2" id="KW-0067">ATP-binding</keyword>
<dbReference type="PANTHER" id="PTHR43119">
    <property type="entry name" value="ABC TRANSPORT PROTEIN ATP-BINDING COMPONENT-RELATED"/>
    <property type="match status" value="1"/>
</dbReference>
<dbReference type="EMBL" id="GL433837">
    <property type="protein sequence ID" value="EFN58872.1"/>
    <property type="molecule type" value="Genomic_DNA"/>
</dbReference>
<evidence type="ECO:0000259" key="4">
    <source>
        <dbReference type="PROSITE" id="PS50893"/>
    </source>
</evidence>
<keyword evidence="1" id="KW-0547">Nucleotide-binding</keyword>
<organism evidence="6">
    <name type="scientific">Chlorella variabilis</name>
    <name type="common">Green alga</name>
    <dbReference type="NCBI Taxonomy" id="554065"/>
    <lineage>
        <taxon>Eukaryota</taxon>
        <taxon>Viridiplantae</taxon>
        <taxon>Chlorophyta</taxon>
        <taxon>core chlorophytes</taxon>
        <taxon>Trebouxiophyceae</taxon>
        <taxon>Chlorellales</taxon>
        <taxon>Chlorellaceae</taxon>
        <taxon>Chlorella clade</taxon>
        <taxon>Chlorella</taxon>
    </lineage>
</organism>
<dbReference type="InterPro" id="IPR027417">
    <property type="entry name" value="P-loop_NTPase"/>
</dbReference>
<dbReference type="AlphaFoldDB" id="E1Z653"/>
<dbReference type="PROSITE" id="PS50893">
    <property type="entry name" value="ABC_TRANSPORTER_2"/>
    <property type="match status" value="1"/>
</dbReference>
<feature type="region of interest" description="Disordered" evidence="3">
    <location>
        <begin position="225"/>
        <end position="263"/>
    </location>
</feature>
<evidence type="ECO:0000256" key="3">
    <source>
        <dbReference type="SAM" id="MobiDB-lite"/>
    </source>
</evidence>
<gene>
    <name evidence="5" type="ORF">CHLNCDRAFT_140760</name>
</gene>
<keyword evidence="6" id="KW-1185">Reference proteome</keyword>